<dbReference type="InterPro" id="IPR008160">
    <property type="entry name" value="Collagen"/>
</dbReference>
<dbReference type="Pfam" id="PF01391">
    <property type="entry name" value="Collagen"/>
    <property type="match status" value="1"/>
</dbReference>
<evidence type="ECO:0000313" key="3">
    <source>
        <dbReference type="EMBL" id="RHH12211.1"/>
    </source>
</evidence>
<dbReference type="InterPro" id="IPR011871">
    <property type="entry name" value="Fib_succ_major"/>
</dbReference>
<evidence type="ECO:0000256" key="1">
    <source>
        <dbReference type="SAM" id="MobiDB-lite"/>
    </source>
</evidence>
<protein>
    <recommendedName>
        <fullName evidence="2">Fibrobacter succinogenes major paralogous domain-containing protein</fullName>
    </recommendedName>
</protein>
<dbReference type="NCBIfam" id="TIGR02145">
    <property type="entry name" value="Fib_succ_major"/>
    <property type="match status" value="1"/>
</dbReference>
<dbReference type="Pfam" id="PF09603">
    <property type="entry name" value="Fib_succ_major"/>
    <property type="match status" value="1"/>
</dbReference>
<dbReference type="PANTHER" id="PTHR24637">
    <property type="entry name" value="COLLAGEN"/>
    <property type="match status" value="1"/>
</dbReference>
<feature type="region of interest" description="Disordered" evidence="1">
    <location>
        <begin position="94"/>
        <end position="197"/>
    </location>
</feature>
<gene>
    <name evidence="3" type="ORF">DW228_08965</name>
</gene>
<organism evidence="3 4">
    <name type="scientific">Bacteroides fragilis</name>
    <dbReference type="NCBI Taxonomy" id="817"/>
    <lineage>
        <taxon>Bacteria</taxon>
        <taxon>Pseudomonadati</taxon>
        <taxon>Bacteroidota</taxon>
        <taxon>Bacteroidia</taxon>
        <taxon>Bacteroidales</taxon>
        <taxon>Bacteroidaceae</taxon>
        <taxon>Bacteroides</taxon>
    </lineage>
</organism>
<dbReference type="EMBL" id="QRJE01000012">
    <property type="protein sequence ID" value="RHH12211.1"/>
    <property type="molecule type" value="Genomic_DNA"/>
</dbReference>
<name>A0A396C312_BACFG</name>
<dbReference type="AlphaFoldDB" id="A0A396C312"/>
<reference evidence="3 4" key="1">
    <citation type="submission" date="2018-08" db="EMBL/GenBank/DDBJ databases">
        <title>A genome reference for cultivated species of the human gut microbiota.</title>
        <authorList>
            <person name="Zou Y."/>
            <person name="Xue W."/>
            <person name="Luo G."/>
        </authorList>
    </citation>
    <scope>NUCLEOTIDE SEQUENCE [LARGE SCALE GENOMIC DNA]</scope>
    <source>
        <strain evidence="3 4">AM18-6</strain>
    </source>
</reference>
<evidence type="ECO:0000313" key="4">
    <source>
        <dbReference type="Proteomes" id="UP000266644"/>
    </source>
</evidence>
<accession>A0A396C312</accession>
<sequence>MKTMIRKRIYLLLLLIPLLHGCKESDFNDLLDRQGDQKKELQELTELCRKLNEDIYNLQVIVNIDKIGDNITHIEELADGTGYTISFSRSAPITIRNGKKGNTGPDGDAGKDGIDGTDGKDGVDGTDGKDGVDGADGTDGKDGENGTDGKDGVDGTNGSDGKDGVDGTDGKDGANGTDGSKGEQGDPGQNPVVGIMQDPTDSEYYWTVKVGSGEPYYLADNDGNRIKAVSAVHDGRTPQLGVKQWTVADGGDDNYYWTQKIGSSDPETWIEAGGKKIIANAKDAVSVFEKVEYKDPDYIEFTLSGGATQFKIPVGKPSIEVPEGRKLLFFSRGESRVIAFSCKGISKERLSVDVPEGWKATVDFDAGTLALEAPLAGAAGVALSGDVVLRSTNTTEEAARSSFAVSMLYRIMLPDFKGSYVYNIRLWGKKVGELCREYQRELKQSATIVYPYLTGGIYGVGLITNTGGTVQHDGTGYHAPAADRPAVMYIYTEDGAEFYTDSSLKGREPDFGDGLQAEKLTDVDGNTYRIVKIGKQYWTMENLRTLSYPDGSPVETNLSGHAWKESGFEDTGSGACAAYDYQDASATGAFANKISYGVLYNWVAAKKVVPEGWKLPTESDIVSILRAFLGTNAGTLLKEAGTEHWNVAGGTDLTGFGGFGGGYRAADGLSFNDLQQAGIWWSSASLESVGAVFRLSATSSELGFNSGDNNSVGYSVRILRED</sequence>
<evidence type="ECO:0000259" key="2">
    <source>
        <dbReference type="Pfam" id="PF09603"/>
    </source>
</evidence>
<feature type="domain" description="Fibrobacter succinogenes major paralogous" evidence="2">
    <location>
        <begin position="531"/>
        <end position="720"/>
    </location>
</feature>
<dbReference type="PANTHER" id="PTHR24637:SF417">
    <property type="entry name" value="COL_CUTICLE_N DOMAIN-CONTAINING PROTEIN"/>
    <property type="match status" value="1"/>
</dbReference>
<feature type="compositionally biased region" description="Basic and acidic residues" evidence="1">
    <location>
        <begin position="108"/>
        <end position="153"/>
    </location>
</feature>
<dbReference type="Proteomes" id="UP000266644">
    <property type="component" value="Unassembled WGS sequence"/>
</dbReference>
<proteinExistence type="predicted"/>
<comment type="caution">
    <text evidence="3">The sequence shown here is derived from an EMBL/GenBank/DDBJ whole genome shotgun (WGS) entry which is preliminary data.</text>
</comment>
<feature type="compositionally biased region" description="Basic and acidic residues" evidence="1">
    <location>
        <begin position="160"/>
        <end position="172"/>
    </location>
</feature>